<feature type="repeat" description="TPR" evidence="3">
    <location>
        <begin position="170"/>
        <end position="203"/>
    </location>
</feature>
<dbReference type="InterPro" id="IPR011990">
    <property type="entry name" value="TPR-like_helical_dom_sf"/>
</dbReference>
<reference evidence="4 5" key="1">
    <citation type="submission" date="2023-07" db="EMBL/GenBank/DDBJ databases">
        <title>Genomic Encyclopedia of Type Strains, Phase IV (KMG-IV): sequencing the most valuable type-strain genomes for metagenomic binning, comparative biology and taxonomic classification.</title>
        <authorList>
            <person name="Goeker M."/>
        </authorList>
    </citation>
    <scope>NUCLEOTIDE SEQUENCE [LARGE SCALE GENOMIC DNA]</scope>
    <source>
        <strain evidence="4 5">DSM 12396</strain>
    </source>
</reference>
<dbReference type="PROSITE" id="PS50005">
    <property type="entry name" value="TPR"/>
    <property type="match status" value="4"/>
</dbReference>
<dbReference type="InterPro" id="IPR051012">
    <property type="entry name" value="CellSynth/LPSAsmb/PSIAsmb"/>
</dbReference>
<sequence>MSAVFVRRMIMAFAILIFIGSLCFGCSAGTNAKVTRQLELAVKYLSEGKFEEAVLAYNEVLKIDPKNLSAYKGLGKVYALQGKYDEAEKLYLKGLDVVEDKPQLKLCLAGLYVDKNETDKAQKIYNELINSDPKYLPAYEGLMALYLSQGKTDEAIGLLSRCIETNKDNERSYSLLAEAYLEAGNKEEALKAVVKSLEINLNQQAAYDLIERIFQKNWEDVIAYGTEVSKENERVGRMLRIYGCWNSGRYNETINLFEQIPSPGAQVYKAMVYTALAYLKTGRESEADRLIKKIDLKEAKNPVLCADVARYYLEKGDKDKARKIALQGIEIDDSCKENYLVLMEIEKGNAAKVSYYGFMLVTRVPDPPVKALNYAVDHGLKLNNERLSKAYAGIVATSLINSYLQIAKDVANDRTPYYTDEQIHTLLNRRYEAIMRPPVLDEWKEWVVLGSWNSDYYGELYSDQKDEEIADIFVSESGKDEISGYAMVENNNFFISGMDYNSPYEVKKQYKVSNVSEEDFEHLCDYYQRDDGDLTFGGVATYRYDFVLIRVNQKWYFKNLDRNIVEFKIKNIGIPGSPKIDIDRALAELKKRPGPPLTEKMVRELFLNKTNDDGRNYNLTDIKLVQGSFTKTGALEAVVSFYDYNQGHASGWTEVWLLKYENGWRLMRKLADSDSVVFELVDLESDGRSEILITTSAGGQGYQRTGGELISVGQNSVSTLYSFRGFDNTGAGEEGEAQCLHKIEFEDVDNDGILELIDTEERKTFSSESGNYSQKSSVTRKTAFKLINGKFKQIK</sequence>
<dbReference type="SUPFAM" id="SSF48452">
    <property type="entry name" value="TPR-like"/>
    <property type="match status" value="2"/>
</dbReference>
<dbReference type="PANTHER" id="PTHR45586">
    <property type="entry name" value="TPR REPEAT-CONTAINING PROTEIN PA4667"/>
    <property type="match status" value="1"/>
</dbReference>
<dbReference type="EMBL" id="JAUSUX010000001">
    <property type="protein sequence ID" value="MDQ0285162.1"/>
    <property type="molecule type" value="Genomic_DNA"/>
</dbReference>
<feature type="repeat" description="TPR" evidence="3">
    <location>
        <begin position="34"/>
        <end position="67"/>
    </location>
</feature>
<organism evidence="4 5">
    <name type="scientific">Desulfofundulus luciae</name>
    <dbReference type="NCBI Taxonomy" id="74702"/>
    <lineage>
        <taxon>Bacteria</taxon>
        <taxon>Bacillati</taxon>
        <taxon>Bacillota</taxon>
        <taxon>Clostridia</taxon>
        <taxon>Eubacteriales</taxon>
        <taxon>Peptococcaceae</taxon>
        <taxon>Desulfofundulus</taxon>
    </lineage>
</organism>
<evidence type="ECO:0000256" key="3">
    <source>
        <dbReference type="PROSITE-ProRule" id="PRU00339"/>
    </source>
</evidence>
<dbReference type="Pfam" id="PF14559">
    <property type="entry name" value="TPR_19"/>
    <property type="match status" value="1"/>
</dbReference>
<evidence type="ECO:0000256" key="1">
    <source>
        <dbReference type="ARBA" id="ARBA00022737"/>
    </source>
</evidence>
<dbReference type="PANTHER" id="PTHR45586:SF1">
    <property type="entry name" value="LIPOPOLYSACCHARIDE ASSEMBLY PROTEIN B"/>
    <property type="match status" value="1"/>
</dbReference>
<dbReference type="Gene3D" id="1.25.40.10">
    <property type="entry name" value="Tetratricopeptide repeat domain"/>
    <property type="match status" value="2"/>
</dbReference>
<protein>
    <submittedName>
        <fullName evidence="4">Tetratricopeptide (TPR) repeat protein</fullName>
    </submittedName>
</protein>
<evidence type="ECO:0000256" key="2">
    <source>
        <dbReference type="ARBA" id="ARBA00022803"/>
    </source>
</evidence>
<keyword evidence="5" id="KW-1185">Reference proteome</keyword>
<dbReference type="RefSeq" id="WP_307399106.1">
    <property type="nucleotide sequence ID" value="NZ_JAUSUX010000001.1"/>
</dbReference>
<feature type="repeat" description="TPR" evidence="3">
    <location>
        <begin position="136"/>
        <end position="169"/>
    </location>
</feature>
<dbReference type="InterPro" id="IPR019734">
    <property type="entry name" value="TPR_rpt"/>
</dbReference>
<keyword evidence="2 3" id="KW-0802">TPR repeat</keyword>
<dbReference type="Proteomes" id="UP001225644">
    <property type="component" value="Unassembled WGS sequence"/>
</dbReference>
<evidence type="ECO:0000313" key="5">
    <source>
        <dbReference type="Proteomes" id="UP001225644"/>
    </source>
</evidence>
<name>A0ABU0AXF0_9FIRM</name>
<dbReference type="Pfam" id="PF13414">
    <property type="entry name" value="TPR_11"/>
    <property type="match status" value="1"/>
</dbReference>
<accession>A0ABU0AXF0</accession>
<dbReference type="SMART" id="SM00028">
    <property type="entry name" value="TPR"/>
    <property type="match status" value="6"/>
</dbReference>
<gene>
    <name evidence="4" type="ORF">J2Z49_000252</name>
</gene>
<proteinExistence type="predicted"/>
<comment type="caution">
    <text evidence="4">The sequence shown here is derived from an EMBL/GenBank/DDBJ whole genome shotgun (WGS) entry which is preliminary data.</text>
</comment>
<keyword evidence="1" id="KW-0677">Repeat</keyword>
<evidence type="ECO:0000313" key="4">
    <source>
        <dbReference type="EMBL" id="MDQ0285162.1"/>
    </source>
</evidence>
<feature type="repeat" description="TPR" evidence="3">
    <location>
        <begin position="68"/>
        <end position="101"/>
    </location>
</feature>